<accession>A0ABV3ZCJ4</accession>
<comment type="caution">
    <text evidence="2">The sequence shown here is derived from an EMBL/GenBank/DDBJ whole genome shotgun (WGS) entry which is preliminary data.</text>
</comment>
<name>A0ABV3ZCJ4_9BACT</name>
<keyword evidence="1" id="KW-0812">Transmembrane</keyword>
<dbReference type="EMBL" id="JAULBC010000002">
    <property type="protein sequence ID" value="MEX6687594.1"/>
    <property type="molecule type" value="Genomic_DNA"/>
</dbReference>
<evidence type="ECO:0000313" key="3">
    <source>
        <dbReference type="Proteomes" id="UP001560573"/>
    </source>
</evidence>
<reference evidence="2 3" key="1">
    <citation type="submission" date="2023-07" db="EMBL/GenBank/DDBJ databases">
        <authorList>
            <person name="Lian W.-H."/>
        </authorList>
    </citation>
    <scope>NUCLEOTIDE SEQUENCE [LARGE SCALE GENOMIC DNA]</scope>
    <source>
        <strain evidence="2 3">SYSU DXS3180</strain>
    </source>
</reference>
<dbReference type="SUPFAM" id="SSF48452">
    <property type="entry name" value="TPR-like"/>
    <property type="match status" value="1"/>
</dbReference>
<keyword evidence="1" id="KW-1133">Transmembrane helix</keyword>
<evidence type="ECO:0008006" key="4">
    <source>
        <dbReference type="Google" id="ProtNLM"/>
    </source>
</evidence>
<keyword evidence="1" id="KW-0472">Membrane</keyword>
<keyword evidence="3" id="KW-1185">Reference proteome</keyword>
<gene>
    <name evidence="2" type="ORF">QTN47_08835</name>
</gene>
<dbReference type="RefSeq" id="WP_369328999.1">
    <property type="nucleotide sequence ID" value="NZ_JAULBC010000002.1"/>
</dbReference>
<evidence type="ECO:0000313" key="2">
    <source>
        <dbReference type="EMBL" id="MEX6687594.1"/>
    </source>
</evidence>
<sequence>MIPSRQPYSLLLTLIISTSFCFTVHSQMLVSSKQLKEALKKSHATQNDWDSVYEYAVNYFLYTDTGSLYSGLALYMNSIDSSEELDAAIPLMKGMVNVRKRRYDSAINQLQQALKTGLEKSYFPLIYYSNIQLGQVFRKIGNFPIALLSYNEALNVAAQAKNKDAIVHTQIKKSELFFELKSYRRSLDELNNAYALTDWTKIERDDLVKASILKNKVKCFEKLNNKDSLLTTKRMLDELKSGELYVEFARISANVEDDRVKGNKNQEIAGLKKLLTLTRTTAFEDPLNVAVSLGKAYYSNGDYKNALAILDSVEYYVDGLNQLSVLKDLYVVKANTFAAMNDMPAALKYYEKNERVSDSINVNTTIAKNMEMSTSVSTLKNNLGEAVREKDLQRRVVIFTIVISVLSLTLLYLLFRYVVNRNKMHRMQMQQHMKELSFINSHEVRKYLANILGIVQVIKMENYSFDTYRLFEEDLFKNADALDQSIKALAKKLYGIDEA</sequence>
<dbReference type="InterPro" id="IPR011990">
    <property type="entry name" value="TPR-like_helical_dom_sf"/>
</dbReference>
<organism evidence="2 3">
    <name type="scientific">Danxiaibacter flavus</name>
    <dbReference type="NCBI Taxonomy" id="3049108"/>
    <lineage>
        <taxon>Bacteria</taxon>
        <taxon>Pseudomonadati</taxon>
        <taxon>Bacteroidota</taxon>
        <taxon>Chitinophagia</taxon>
        <taxon>Chitinophagales</taxon>
        <taxon>Chitinophagaceae</taxon>
        <taxon>Danxiaibacter</taxon>
    </lineage>
</organism>
<proteinExistence type="predicted"/>
<evidence type="ECO:0000256" key="1">
    <source>
        <dbReference type="SAM" id="Phobius"/>
    </source>
</evidence>
<feature type="transmembrane region" description="Helical" evidence="1">
    <location>
        <begin position="396"/>
        <end position="419"/>
    </location>
</feature>
<dbReference type="Gene3D" id="1.25.40.10">
    <property type="entry name" value="Tetratricopeptide repeat domain"/>
    <property type="match status" value="1"/>
</dbReference>
<dbReference type="Proteomes" id="UP001560573">
    <property type="component" value="Unassembled WGS sequence"/>
</dbReference>
<protein>
    <recommendedName>
        <fullName evidence="4">Tetratricopeptide repeat protein</fullName>
    </recommendedName>
</protein>